<dbReference type="CDD" id="cd00067">
    <property type="entry name" value="GAL4"/>
    <property type="match status" value="1"/>
</dbReference>
<evidence type="ECO:0000259" key="2">
    <source>
        <dbReference type="PROSITE" id="PS50048"/>
    </source>
</evidence>
<dbReference type="PROSITE" id="PS50048">
    <property type="entry name" value="ZN2_CY6_FUNGAL_2"/>
    <property type="match status" value="1"/>
</dbReference>
<dbReference type="PANTHER" id="PTHR31668:SF24">
    <property type="entry name" value="TRANSCRIPTION FACTOR, PUTATIVE-RELATED"/>
    <property type="match status" value="1"/>
</dbReference>
<evidence type="ECO:0000313" key="4">
    <source>
        <dbReference type="Proteomes" id="UP001338125"/>
    </source>
</evidence>
<dbReference type="SMART" id="SM00066">
    <property type="entry name" value="GAL4"/>
    <property type="match status" value="1"/>
</dbReference>
<dbReference type="CDD" id="cd12148">
    <property type="entry name" value="fungal_TF_MHR"/>
    <property type="match status" value="1"/>
</dbReference>
<evidence type="ECO:0000313" key="3">
    <source>
        <dbReference type="EMBL" id="KAK5999075.1"/>
    </source>
</evidence>
<dbReference type="EMBL" id="JAVFKD010000001">
    <property type="protein sequence ID" value="KAK5999075.1"/>
    <property type="molecule type" value="Genomic_DNA"/>
</dbReference>
<sequence>MSNRAVRACEGCRVRKVKCSNGLPCTQCSHLHLRCSYKGTIAPRGPAVRNRLVEQLREFQNNLAIADASSKAALSFENGGSLVPGKDNRSKDEGTPFYSLLVPQNSQWTKKFFIELLDRYEEQVYPVNPIITRQEIRAAIDCMHKDLDEGALVYAFAAVTINLTTPTPWTAHGEIGVQMTELMQQSLKAYRMAEMLRDWERSRFCEVNLTFKRIMTCVFLEISMMAFNRFDRSLSVLREAQTMVQILHVQQASHGATPLEGSELARFQRLYWEVFIHERFLTTLSGYPCVMHPLPSGLPVSDHSIPAHVDIGFNRLIRLFQLMDGPFLAYWRAQQNPSEPVQGISAEWIEMKQAQLDQDEREAAEAEGMLLGAGVGPFTELQHVDLFVTRLWLRTLLWQFGLTHGFLRSTPPKNSHEGLSIHFPTHRLSVQLRDLVSRLDSVASIVTHGSGILAKLFEITSTVADVLALPLGYGQSQDDVRTRIEDFTYLVKFLFSFERVEKDQRDYLREKLEVLRHQYTAADFGDIGKASPPEPVKPM</sequence>
<gene>
    <name evidence="3" type="ORF">PT974_01463</name>
</gene>
<keyword evidence="4" id="KW-1185">Reference proteome</keyword>
<reference evidence="3 4" key="1">
    <citation type="submission" date="2024-01" db="EMBL/GenBank/DDBJ databases">
        <title>Complete genome of Cladobotryum mycophilum ATHUM6906.</title>
        <authorList>
            <person name="Christinaki A.C."/>
            <person name="Myridakis A.I."/>
            <person name="Kouvelis V.N."/>
        </authorList>
    </citation>
    <scope>NUCLEOTIDE SEQUENCE [LARGE SCALE GENOMIC DNA]</scope>
    <source>
        <strain evidence="3 4">ATHUM6906</strain>
    </source>
</reference>
<dbReference type="InterPro" id="IPR001138">
    <property type="entry name" value="Zn2Cys6_DnaBD"/>
</dbReference>
<keyword evidence="1" id="KW-0539">Nucleus</keyword>
<evidence type="ECO:0000256" key="1">
    <source>
        <dbReference type="ARBA" id="ARBA00023242"/>
    </source>
</evidence>
<proteinExistence type="predicted"/>
<dbReference type="Pfam" id="PF00172">
    <property type="entry name" value="Zn_clus"/>
    <property type="match status" value="1"/>
</dbReference>
<protein>
    <recommendedName>
        <fullName evidence="2">Zn(2)-C6 fungal-type domain-containing protein</fullName>
    </recommendedName>
</protein>
<feature type="domain" description="Zn(2)-C6 fungal-type" evidence="2">
    <location>
        <begin position="8"/>
        <end position="37"/>
    </location>
</feature>
<organism evidence="3 4">
    <name type="scientific">Cladobotryum mycophilum</name>
    <dbReference type="NCBI Taxonomy" id="491253"/>
    <lineage>
        <taxon>Eukaryota</taxon>
        <taxon>Fungi</taxon>
        <taxon>Dikarya</taxon>
        <taxon>Ascomycota</taxon>
        <taxon>Pezizomycotina</taxon>
        <taxon>Sordariomycetes</taxon>
        <taxon>Hypocreomycetidae</taxon>
        <taxon>Hypocreales</taxon>
        <taxon>Hypocreaceae</taxon>
        <taxon>Cladobotryum</taxon>
    </lineage>
</organism>
<dbReference type="PANTHER" id="PTHR31668">
    <property type="entry name" value="GLUCOSE TRANSPORT TRANSCRIPTION REGULATOR RGT1-RELATED-RELATED"/>
    <property type="match status" value="1"/>
</dbReference>
<name>A0ABR0T4V2_9HYPO</name>
<dbReference type="InterPro" id="IPR036864">
    <property type="entry name" value="Zn2-C6_fun-type_DNA-bd_sf"/>
</dbReference>
<comment type="caution">
    <text evidence="3">The sequence shown here is derived from an EMBL/GenBank/DDBJ whole genome shotgun (WGS) entry which is preliminary data.</text>
</comment>
<dbReference type="SUPFAM" id="SSF57701">
    <property type="entry name" value="Zn2/Cys6 DNA-binding domain"/>
    <property type="match status" value="1"/>
</dbReference>
<accession>A0ABR0T4V2</accession>
<dbReference type="Gene3D" id="4.10.240.10">
    <property type="entry name" value="Zn(2)-C6 fungal-type DNA-binding domain"/>
    <property type="match status" value="1"/>
</dbReference>
<dbReference type="PROSITE" id="PS00463">
    <property type="entry name" value="ZN2_CY6_FUNGAL_1"/>
    <property type="match status" value="1"/>
</dbReference>
<dbReference type="Proteomes" id="UP001338125">
    <property type="component" value="Unassembled WGS sequence"/>
</dbReference>
<dbReference type="InterPro" id="IPR050797">
    <property type="entry name" value="Carb_Metab_Trans_Reg"/>
</dbReference>